<evidence type="ECO:0000256" key="3">
    <source>
        <dbReference type="SAM" id="MobiDB-lite"/>
    </source>
</evidence>
<dbReference type="InterPro" id="IPR016024">
    <property type="entry name" value="ARM-type_fold"/>
</dbReference>
<dbReference type="SUPFAM" id="SSF111347">
    <property type="entry name" value="Rap/Ran-GAP"/>
    <property type="match status" value="1"/>
</dbReference>
<feature type="region of interest" description="Disordered" evidence="3">
    <location>
        <begin position="610"/>
        <end position="633"/>
    </location>
</feature>
<dbReference type="PANTHER" id="PTHR10063">
    <property type="entry name" value="TUBERIN"/>
    <property type="match status" value="1"/>
</dbReference>
<dbReference type="InterPro" id="IPR000331">
    <property type="entry name" value="Rap/Ran_GAP_dom"/>
</dbReference>
<protein>
    <recommendedName>
        <fullName evidence="4">Rap-GAP domain-containing protein</fullName>
    </recommendedName>
</protein>
<dbReference type="Pfam" id="PF02145">
    <property type="entry name" value="Rap_GAP"/>
    <property type="match status" value="1"/>
</dbReference>
<reference evidence="5 6" key="1">
    <citation type="submission" date="2019-08" db="EMBL/GenBank/DDBJ databases">
        <title>The genome of the soybean aphid Biotype 1, its phylome, world population structure and adaptation to the North American continent.</title>
        <authorList>
            <person name="Giordano R."/>
            <person name="Donthu R.K."/>
            <person name="Hernandez A.G."/>
            <person name="Wright C.L."/>
            <person name="Zimin A.V."/>
        </authorList>
    </citation>
    <scope>NUCLEOTIDE SEQUENCE [LARGE SCALE GENOMIC DNA]</scope>
    <source>
        <tissue evidence="5">Whole aphids</tissue>
    </source>
</reference>
<sequence length="1794" mass="205189">MFSKKVQTDVKKSAHKILDPKKDTATRFKHLKFLLDNSDENESKLLFESNYSSIYQIFYESFISVEANLKQRVTKIHRDELDTILIILEKVLTLCPEIVAQRWQCHSMCMIITKLLHPENSWRLRRDGIKFFILWYQILGHNAPDSVHAIFATLVPGFSSPIPEHPGLAALWNNHLSSINLHEHFLSPVGTVETNLLYAPQMGEKQPDDVVKYYLESVLELMVNQVPRIMWKDLKNCQRRCFNYLFEKFKQFYLPAIFPDYSTATNVYKQTTDLPDCSNQNRNDANSSCRVCVIKWLAGYTQDIKQKHYPNIPLISKFIGDKAQLVAFEIVRDTLYKSRENVNLIHEIFRQAFLLNFSWAMAIRRTIAVYKDWIQLSVSQQPPFMLDPDGTNAQMSSLDNNTEEISPVKYEPKYGDIRAGFQNVIQLFMTNALHVFVAQSGTEYPMLLEEQVDTCKRVLNIYRYMVMHTYMSLKTWEQLLNVLLRITTLVLNKKPPRRKEDTLSGKLAPAIFQTLIVTWIKANLNVPISEKLWDQFLTVLCSLTQWEELIREWSKTLETLTRVLARHVYGLDLADLPLDRISDKKSRRKRGSTTLNSAYNMCNLSHTRVNQQRGSVTDNQSDNTTKRRTQIKRSNSDSDITYCYLFQKYSETDTVFNITETPTTDDLKYSWKDEKSSKCLFNVRKCHSLENLSQLLMLRMRDSQSRSPSPVPSTGMESSLFKEAHMQIEIMSSQHPSSEKVTNKKSIMSGGDVRGWTPDVAAILWRRMLSALGDVNTLENPLLHEQVFQYLLDLSTTMTKIYQNQGMVEEETFVSLELVPPISVISPWCFQASFKSALKLPKAYRNGKLHAYKLLCQMTLNNRDMPQGQKYVTQFFKVLHYGLTSSDQEVVNTILKNTGSEFFSHQLPGFTLLTLDFVHACNEVLSGTNVVLAPRAEAVSILGSLLSFPSNLTKVPYLKPDCHQFAITYCPDIKDTVITIMLKVAKKEPSALARCISLSNLGIFLCQELSNNSKHPCIKEAIITLLHALQFKNEKISQVACDNVLLLCDYVPNLLKHYPDIPPKVLEVLSATLANMLPIGDRNKRLLTSLVFCLAEWTMCMPVPLLLELRSKQSLSMTVFMVIDALSRTCNDKTIERLKKATEVTLEYSNEFMFDITLDNLKTGESKSTNKFGDHIMTPTHLNSTRHSLQIATKMIINHLLNHLGQFPMLIGPARLCSMVSEHDDTLNSISEQLTIDIFTVPSIQLFMSITNMLVMSIIELPALEVPGGGITAGLRTGLNQVRVLQRDLVGKSCWDISPLYCSPNYEHESDDTLFITNPVLKTNEAEESIVVTYSTNCQTQHTIRHRAPNVLPTFENSADDLDNLDDLLQYVGYTSSECLEDMEILLNNPAVKSPMTSQLEQDIMSTILGQQFMDNSYTEKLNTVHYNHMEKRPQCSVHKSPFQNGRALFSELGFTSWDQRRQIYQLERNEKVLRELRVLDAQCCRDTHKIAIIYVAEGQEDKVSIISNTGGSQAYEDFISALAWEVELETHNGFMGGLQRNKNAGTTTPYYSTSFIEVVFHVATRMPTTTTQEAYIQKARHLGNDEVHIVWSEHSKDYRRGIIPTEFCDVLIIIYPLPNNLFRIQVSRKPEVPYFGPLYNEVIVQKSILANVVRCTAINASCAKRSMIPFYQQYYEERWRSLDMIMKNYKHSSTFEEFISNVYSPVQTTSPFQQQPYLRSNSEKYKSDDYILSGSSSSNLAAALIDSSHQNRNAKGLSIDWSKKNGTDVDVLISAGISPRPHKKLTSHQSLMR</sequence>
<gene>
    <name evidence="5" type="ORF">AGLY_001664</name>
</gene>
<proteinExistence type="predicted"/>
<evidence type="ECO:0000313" key="5">
    <source>
        <dbReference type="EMBL" id="KAE9543975.1"/>
    </source>
</evidence>
<feature type="domain" description="Rap-GAP" evidence="4">
    <location>
        <begin position="1477"/>
        <end position="1686"/>
    </location>
</feature>
<keyword evidence="1" id="KW-0343">GTPase activation</keyword>
<dbReference type="Proteomes" id="UP000475862">
    <property type="component" value="Unassembled WGS sequence"/>
</dbReference>
<keyword evidence="6" id="KW-1185">Reference proteome</keyword>
<dbReference type="InterPro" id="IPR027107">
    <property type="entry name" value="Tuberin/Ral-act_asu"/>
</dbReference>
<evidence type="ECO:0000256" key="1">
    <source>
        <dbReference type="ARBA" id="ARBA00022468"/>
    </source>
</evidence>
<organism evidence="5 6">
    <name type="scientific">Aphis glycines</name>
    <name type="common">Soybean aphid</name>
    <dbReference type="NCBI Taxonomy" id="307491"/>
    <lineage>
        <taxon>Eukaryota</taxon>
        <taxon>Metazoa</taxon>
        <taxon>Ecdysozoa</taxon>
        <taxon>Arthropoda</taxon>
        <taxon>Hexapoda</taxon>
        <taxon>Insecta</taxon>
        <taxon>Pterygota</taxon>
        <taxon>Neoptera</taxon>
        <taxon>Paraneoptera</taxon>
        <taxon>Hemiptera</taxon>
        <taxon>Sternorrhyncha</taxon>
        <taxon>Aphidomorpha</taxon>
        <taxon>Aphidoidea</taxon>
        <taxon>Aphididae</taxon>
        <taxon>Aphidini</taxon>
        <taxon>Aphis</taxon>
        <taxon>Aphis</taxon>
    </lineage>
</organism>
<feature type="compositionally biased region" description="Polar residues" evidence="3">
    <location>
        <begin position="610"/>
        <end position="623"/>
    </location>
</feature>
<dbReference type="Gene3D" id="3.40.50.11210">
    <property type="entry name" value="Rap/Ran-GAP"/>
    <property type="match status" value="1"/>
</dbReference>
<dbReference type="SUPFAM" id="SSF48371">
    <property type="entry name" value="ARM repeat"/>
    <property type="match status" value="2"/>
</dbReference>
<keyword evidence="2" id="KW-0597">Phosphoprotein</keyword>
<dbReference type="GO" id="GO:0005737">
    <property type="term" value="C:cytoplasm"/>
    <property type="evidence" value="ECO:0007669"/>
    <property type="project" value="TreeGrafter"/>
</dbReference>
<dbReference type="PROSITE" id="PS50085">
    <property type="entry name" value="RAPGAP"/>
    <property type="match status" value="1"/>
</dbReference>
<evidence type="ECO:0000259" key="4">
    <source>
        <dbReference type="PROSITE" id="PS50085"/>
    </source>
</evidence>
<dbReference type="OrthoDB" id="19311at2759"/>
<dbReference type="InterPro" id="IPR035974">
    <property type="entry name" value="Rap/Ran-GAP_sf"/>
</dbReference>
<dbReference type="GO" id="GO:0005096">
    <property type="term" value="F:GTPase activator activity"/>
    <property type="evidence" value="ECO:0007669"/>
    <property type="project" value="UniProtKB-KW"/>
</dbReference>
<dbReference type="GO" id="GO:0051056">
    <property type="term" value="P:regulation of small GTPase mediated signal transduction"/>
    <property type="evidence" value="ECO:0007669"/>
    <property type="project" value="InterPro"/>
</dbReference>
<dbReference type="Pfam" id="PF20412">
    <property type="entry name" value="RALGAPB_N"/>
    <property type="match status" value="1"/>
</dbReference>
<comment type="caution">
    <text evidence="5">The sequence shown here is derived from an EMBL/GenBank/DDBJ whole genome shotgun (WGS) entry which is preliminary data.</text>
</comment>
<name>A0A6G0U4D5_APHGL</name>
<dbReference type="FunFam" id="3.40.50.11210:FF:000001">
    <property type="entry name" value="Ral GTPase-activating protein subunit alpha-1 isoform 1"/>
    <property type="match status" value="1"/>
</dbReference>
<accession>A0A6G0U4D5</accession>
<dbReference type="PANTHER" id="PTHR10063:SF11">
    <property type="entry name" value="RHO GTPASE-ACTIVATING PROTEIN CG5521-RELATED"/>
    <property type="match status" value="1"/>
</dbReference>
<dbReference type="EMBL" id="VYZN01000003">
    <property type="protein sequence ID" value="KAE9543975.1"/>
    <property type="molecule type" value="Genomic_DNA"/>
</dbReference>
<evidence type="ECO:0000256" key="2">
    <source>
        <dbReference type="ARBA" id="ARBA00022553"/>
    </source>
</evidence>
<evidence type="ECO:0000313" key="6">
    <source>
        <dbReference type="Proteomes" id="UP000475862"/>
    </source>
</evidence>
<dbReference type="GO" id="GO:0005634">
    <property type="term" value="C:nucleus"/>
    <property type="evidence" value="ECO:0007669"/>
    <property type="project" value="InterPro"/>
</dbReference>
<dbReference type="InterPro" id="IPR046859">
    <property type="entry name" value="RGPA/RALGAPB_N"/>
</dbReference>